<feature type="transmembrane region" description="Helical" evidence="5">
    <location>
        <begin position="6"/>
        <end position="39"/>
    </location>
</feature>
<comment type="caution">
    <text evidence="6">The sequence shown here is derived from an EMBL/GenBank/DDBJ whole genome shotgun (WGS) entry which is preliminary data.</text>
</comment>
<dbReference type="EMBL" id="JABXXP010000841">
    <property type="protein sequence ID" value="NVN13301.1"/>
    <property type="molecule type" value="Genomic_DNA"/>
</dbReference>
<organism evidence="6 7">
    <name type="scientific">Nguyenibacter vanlangensis</name>
    <dbReference type="NCBI Taxonomy" id="1216886"/>
    <lineage>
        <taxon>Bacteria</taxon>
        <taxon>Pseudomonadati</taxon>
        <taxon>Pseudomonadota</taxon>
        <taxon>Alphaproteobacteria</taxon>
        <taxon>Acetobacterales</taxon>
        <taxon>Acetobacteraceae</taxon>
        <taxon>Nguyenibacter</taxon>
    </lineage>
</organism>
<evidence type="ECO:0000256" key="1">
    <source>
        <dbReference type="ARBA" id="ARBA00004141"/>
    </source>
</evidence>
<dbReference type="Pfam" id="PF01925">
    <property type="entry name" value="TauE"/>
    <property type="match status" value="1"/>
</dbReference>
<feature type="transmembrane region" description="Helical" evidence="5">
    <location>
        <begin position="46"/>
        <end position="67"/>
    </location>
</feature>
<proteinExistence type="inferred from homology"/>
<keyword evidence="3 5" id="KW-1133">Transmembrane helix</keyword>
<dbReference type="GO" id="GO:0005886">
    <property type="term" value="C:plasma membrane"/>
    <property type="evidence" value="ECO:0007669"/>
    <property type="project" value="UniProtKB-SubCell"/>
</dbReference>
<keyword evidence="5" id="KW-1003">Cell membrane</keyword>
<dbReference type="RefSeq" id="WP_176641692.1">
    <property type="nucleotide sequence ID" value="NZ_JABXXP010000841.1"/>
</dbReference>
<dbReference type="InterPro" id="IPR002781">
    <property type="entry name" value="TM_pro_TauE-like"/>
</dbReference>
<name>A0A7Y7M8U8_9PROT</name>
<dbReference type="AlphaFoldDB" id="A0A7Y7M8U8"/>
<evidence type="ECO:0000256" key="5">
    <source>
        <dbReference type="RuleBase" id="RU363041"/>
    </source>
</evidence>
<comment type="similarity">
    <text evidence="5">Belongs to the 4-toluene sulfonate uptake permease (TSUP) (TC 2.A.102) family.</text>
</comment>
<evidence type="ECO:0000256" key="3">
    <source>
        <dbReference type="ARBA" id="ARBA00022989"/>
    </source>
</evidence>
<reference evidence="6 7" key="1">
    <citation type="submission" date="2020-06" db="EMBL/GenBank/DDBJ databases">
        <title>Description of novel acetic acid bacteria.</title>
        <authorList>
            <person name="Sombolestani A."/>
        </authorList>
    </citation>
    <scope>NUCLEOTIDE SEQUENCE [LARGE SCALE GENOMIC DNA]</scope>
    <source>
        <strain evidence="6 7">LMG 31431</strain>
    </source>
</reference>
<protein>
    <recommendedName>
        <fullName evidence="5">Probable membrane transporter protein</fullName>
    </recommendedName>
</protein>
<evidence type="ECO:0000313" key="6">
    <source>
        <dbReference type="EMBL" id="NVN13301.1"/>
    </source>
</evidence>
<comment type="subcellular location">
    <subcellularLocation>
        <location evidence="5">Cell membrane</location>
        <topology evidence="5">Multi-pass membrane protein</topology>
    </subcellularLocation>
    <subcellularLocation>
        <location evidence="1">Membrane</location>
        <topology evidence="1">Multi-pass membrane protein</topology>
    </subcellularLocation>
</comment>
<feature type="non-terminal residue" evidence="6">
    <location>
        <position position="68"/>
    </location>
</feature>
<evidence type="ECO:0000256" key="4">
    <source>
        <dbReference type="ARBA" id="ARBA00023136"/>
    </source>
</evidence>
<dbReference type="Proteomes" id="UP000534870">
    <property type="component" value="Unassembled WGS sequence"/>
</dbReference>
<gene>
    <name evidence="6" type="ORF">HUK84_19540</name>
</gene>
<evidence type="ECO:0000313" key="7">
    <source>
        <dbReference type="Proteomes" id="UP000534870"/>
    </source>
</evidence>
<accession>A0A7Y7M8U8</accession>
<keyword evidence="2 5" id="KW-0812">Transmembrane</keyword>
<evidence type="ECO:0000256" key="2">
    <source>
        <dbReference type="ARBA" id="ARBA00022692"/>
    </source>
</evidence>
<keyword evidence="4 5" id="KW-0472">Membrane</keyword>
<sequence length="68" mass="6480">MEPVQAGLGVLSGVLVGFTLGLVGGGGSILAVPLMVYLVGLRDAHVAIGTSAAAVAANALAGLASHAR</sequence>